<organism evidence="2 3">
    <name type="scientific">Marinobacter litoralis</name>
    <dbReference type="NCBI Taxonomy" id="187981"/>
    <lineage>
        <taxon>Bacteria</taxon>
        <taxon>Pseudomonadati</taxon>
        <taxon>Pseudomonadota</taxon>
        <taxon>Gammaproteobacteria</taxon>
        <taxon>Pseudomonadales</taxon>
        <taxon>Marinobacteraceae</taxon>
        <taxon>Marinobacter</taxon>
    </lineage>
</organism>
<feature type="transmembrane region" description="Helical" evidence="1">
    <location>
        <begin position="53"/>
        <end position="69"/>
    </location>
</feature>
<comment type="caution">
    <text evidence="2">The sequence shown here is derived from an EMBL/GenBank/DDBJ whole genome shotgun (WGS) entry which is preliminary data.</text>
</comment>
<evidence type="ECO:0000256" key="1">
    <source>
        <dbReference type="SAM" id="Phobius"/>
    </source>
</evidence>
<dbReference type="OrthoDB" id="10010637at2"/>
<gene>
    <name evidence="2" type="ORF">DOQ08_01546</name>
</gene>
<reference evidence="2 3" key="1">
    <citation type="submission" date="2018-08" db="EMBL/GenBank/DDBJ databases">
        <title>Whole Genome Sequence of the Moderate Halophilic Marine Bacterium Marinobacter litoralis Sw-45.</title>
        <authorList>
            <person name="Musa H."/>
        </authorList>
    </citation>
    <scope>NUCLEOTIDE SEQUENCE [LARGE SCALE GENOMIC DNA]</scope>
    <source>
        <strain evidence="2 3">Sw-45</strain>
    </source>
</reference>
<proteinExistence type="predicted"/>
<evidence type="ECO:0000313" key="3">
    <source>
        <dbReference type="Proteomes" id="UP000265903"/>
    </source>
</evidence>
<keyword evidence="1" id="KW-0812">Transmembrane</keyword>
<dbReference type="EMBL" id="QMDL01000002">
    <property type="protein sequence ID" value="RMJ04226.1"/>
    <property type="molecule type" value="Genomic_DNA"/>
</dbReference>
<dbReference type="RefSeq" id="WP_114334320.1">
    <property type="nucleotide sequence ID" value="NZ_QMDL01000002.1"/>
</dbReference>
<dbReference type="Proteomes" id="UP000265903">
    <property type="component" value="Unassembled WGS sequence"/>
</dbReference>
<accession>A0A3M2RFZ6</accession>
<protein>
    <submittedName>
        <fullName evidence="2">Uncharacterized protein</fullName>
    </submittedName>
</protein>
<dbReference type="AlphaFoldDB" id="A0A3M2RFZ6"/>
<keyword evidence="1" id="KW-0472">Membrane</keyword>
<sequence>MNDDLEKIIKNLDSEAVVALNSTIRKIVLSHQNFHEATTGSMLSEETQRQRKNLLSTSLFAYIVTWAGVFPEKVSWLGIELTDTNASIIYAGLALILMYLFRSFWWRADLEFSNSRIRRKNAALLHDLDAASAINELREINEELADAVHSEFSSELFSSNESDPYRASIMGLNFKSRFFELRLPQIVFIGAVISCTYFMFKVSGA</sequence>
<feature type="transmembrane region" description="Helical" evidence="1">
    <location>
        <begin position="89"/>
        <end position="108"/>
    </location>
</feature>
<name>A0A3M2RFZ6_9GAMM</name>
<keyword evidence="3" id="KW-1185">Reference proteome</keyword>
<feature type="transmembrane region" description="Helical" evidence="1">
    <location>
        <begin position="183"/>
        <end position="200"/>
    </location>
</feature>
<evidence type="ECO:0000313" key="2">
    <source>
        <dbReference type="EMBL" id="RMJ04226.1"/>
    </source>
</evidence>
<keyword evidence="1" id="KW-1133">Transmembrane helix</keyword>